<dbReference type="InterPro" id="IPR036890">
    <property type="entry name" value="HATPase_C_sf"/>
</dbReference>
<dbReference type="GO" id="GO:0016301">
    <property type="term" value="F:kinase activity"/>
    <property type="evidence" value="ECO:0007669"/>
    <property type="project" value="UniProtKB-KW"/>
</dbReference>
<dbReference type="SMART" id="SM00911">
    <property type="entry name" value="HWE_HK"/>
    <property type="match status" value="1"/>
</dbReference>
<dbReference type="EMBL" id="JBEPLU010000003">
    <property type="protein sequence ID" value="MET3528510.1"/>
    <property type="molecule type" value="Genomic_DNA"/>
</dbReference>
<evidence type="ECO:0000256" key="5">
    <source>
        <dbReference type="ARBA" id="ARBA00022741"/>
    </source>
</evidence>
<dbReference type="InterPro" id="IPR029016">
    <property type="entry name" value="GAF-like_dom_sf"/>
</dbReference>
<organism evidence="10 11">
    <name type="scientific">Phenylobacterium koreense</name>
    <dbReference type="NCBI Taxonomy" id="266125"/>
    <lineage>
        <taxon>Bacteria</taxon>
        <taxon>Pseudomonadati</taxon>
        <taxon>Pseudomonadota</taxon>
        <taxon>Alphaproteobacteria</taxon>
        <taxon>Caulobacterales</taxon>
        <taxon>Caulobacteraceae</taxon>
        <taxon>Phenylobacterium</taxon>
    </lineage>
</organism>
<name>A0ABV2EN70_9CAUL</name>
<dbReference type="SUPFAM" id="SSF55874">
    <property type="entry name" value="ATPase domain of HSP90 chaperone/DNA topoisomerase II/histidine kinase"/>
    <property type="match status" value="1"/>
</dbReference>
<dbReference type="SUPFAM" id="SSF55781">
    <property type="entry name" value="GAF domain-like"/>
    <property type="match status" value="1"/>
</dbReference>
<dbReference type="SMART" id="SM00065">
    <property type="entry name" value="GAF"/>
    <property type="match status" value="1"/>
</dbReference>
<feature type="domain" description="GAF" evidence="8">
    <location>
        <begin position="34"/>
        <end position="176"/>
    </location>
</feature>
<dbReference type="InterPro" id="IPR011102">
    <property type="entry name" value="Sig_transdc_His_kinase_HWE"/>
</dbReference>
<reference evidence="10 11" key="1">
    <citation type="submission" date="2024-06" db="EMBL/GenBank/DDBJ databases">
        <title>Genomic Encyclopedia of Type Strains, Phase IV (KMG-IV): sequencing the most valuable type-strain genomes for metagenomic binning, comparative biology and taxonomic classification.</title>
        <authorList>
            <person name="Goeker M."/>
        </authorList>
    </citation>
    <scope>NUCLEOTIDE SEQUENCE [LARGE SCALE GENOMIC DNA]</scope>
    <source>
        <strain evidence="10 11">DSM 17809</strain>
    </source>
</reference>
<keyword evidence="11" id="KW-1185">Reference proteome</keyword>
<comment type="catalytic activity">
    <reaction evidence="1">
        <text>ATP + protein L-histidine = ADP + protein N-phospho-L-histidine.</text>
        <dbReference type="EC" id="2.7.13.3"/>
    </reaction>
</comment>
<protein>
    <recommendedName>
        <fullName evidence="2">histidine kinase</fullName>
        <ecNumber evidence="2">2.7.13.3</ecNumber>
    </recommendedName>
</protein>
<evidence type="ECO:0000256" key="1">
    <source>
        <dbReference type="ARBA" id="ARBA00000085"/>
    </source>
</evidence>
<evidence type="ECO:0000313" key="11">
    <source>
        <dbReference type="Proteomes" id="UP001549110"/>
    </source>
</evidence>
<gene>
    <name evidence="10" type="ORF">ABID41_003649</name>
</gene>
<dbReference type="Pfam" id="PF07536">
    <property type="entry name" value="HWE_HK"/>
    <property type="match status" value="1"/>
</dbReference>
<keyword evidence="5" id="KW-0547">Nucleotide-binding</keyword>
<evidence type="ECO:0000313" key="10">
    <source>
        <dbReference type="EMBL" id="MET3528510.1"/>
    </source>
</evidence>
<dbReference type="EC" id="2.7.13.3" evidence="2"/>
<evidence type="ECO:0000256" key="4">
    <source>
        <dbReference type="ARBA" id="ARBA00022679"/>
    </source>
</evidence>
<dbReference type="RefSeq" id="WP_354298381.1">
    <property type="nucleotide sequence ID" value="NZ_JBEPLU010000003.1"/>
</dbReference>
<dbReference type="InterPro" id="IPR003018">
    <property type="entry name" value="GAF"/>
</dbReference>
<evidence type="ECO:0000256" key="6">
    <source>
        <dbReference type="ARBA" id="ARBA00022777"/>
    </source>
</evidence>
<proteinExistence type="predicted"/>
<keyword evidence="6 10" id="KW-0418">Kinase</keyword>
<dbReference type="PANTHER" id="PTHR41523:SF8">
    <property type="entry name" value="ETHYLENE RESPONSE SENSOR PROTEIN"/>
    <property type="match status" value="1"/>
</dbReference>
<comment type="caution">
    <text evidence="10">The sequence shown here is derived from an EMBL/GenBank/DDBJ whole genome shotgun (WGS) entry which is preliminary data.</text>
</comment>
<dbReference type="Proteomes" id="UP001549110">
    <property type="component" value="Unassembled WGS sequence"/>
</dbReference>
<evidence type="ECO:0000259" key="8">
    <source>
        <dbReference type="SMART" id="SM00065"/>
    </source>
</evidence>
<evidence type="ECO:0000256" key="2">
    <source>
        <dbReference type="ARBA" id="ARBA00012438"/>
    </source>
</evidence>
<dbReference type="PANTHER" id="PTHR41523">
    <property type="entry name" value="TWO-COMPONENT SYSTEM SENSOR PROTEIN"/>
    <property type="match status" value="1"/>
</dbReference>
<keyword evidence="7" id="KW-0067">ATP-binding</keyword>
<keyword evidence="4" id="KW-0808">Transferase</keyword>
<dbReference type="Gene3D" id="3.30.450.40">
    <property type="match status" value="1"/>
</dbReference>
<accession>A0ABV2EN70</accession>
<feature type="domain" description="Signal transduction histidine kinase HWE region" evidence="9">
    <location>
        <begin position="188"/>
        <end position="270"/>
    </location>
</feature>
<dbReference type="Pfam" id="PF13185">
    <property type="entry name" value="GAF_2"/>
    <property type="match status" value="1"/>
</dbReference>
<evidence type="ECO:0000256" key="7">
    <source>
        <dbReference type="ARBA" id="ARBA00022840"/>
    </source>
</evidence>
<evidence type="ECO:0000256" key="3">
    <source>
        <dbReference type="ARBA" id="ARBA00022553"/>
    </source>
</evidence>
<dbReference type="Gene3D" id="3.30.565.10">
    <property type="entry name" value="Histidine kinase-like ATPase, C-terminal domain"/>
    <property type="match status" value="1"/>
</dbReference>
<keyword evidence="3" id="KW-0597">Phosphoprotein</keyword>
<evidence type="ECO:0000259" key="9">
    <source>
        <dbReference type="SMART" id="SM00911"/>
    </source>
</evidence>
<sequence length="381" mass="41414">MLRAVAQDGLAELDPRGGVSMLLEMIEALSDARTVVEVAAVVRTFARRVSGADGVTFVLRDGDECHYLEEDAIAPLWKGRRFPMDQCISGWVMRNGRSAVIPDIYADPRTPQDAYRPTFVKSMVMTPVRPKDPVAAIGAYWAQVRTPSQEEMARLQIMARATATALVNAEIYASLSDALERRQFLLRELDHRCKNTLAAVQSIADQTLRRAPSPRRFVEAFNGRISALSRAHELLTKGAWGHAALSEVVGQALTPFCGVGGLQITVSGPPVALAPETAVAMHMTIHELAVNATKYGALSVEGGRLDVAWQIDAAGDGPGFLEFRWEEGGGPPVRAPGKRGFGSRLIEGLAKELGGEAEVAFEQEGLRFRLRAPLSSRMTLR</sequence>